<accession>A0A0E9XHQ8</accession>
<dbReference type="EMBL" id="GBXM01006358">
    <property type="protein sequence ID" value="JAI02220.1"/>
    <property type="molecule type" value="Transcribed_RNA"/>
</dbReference>
<protein>
    <submittedName>
        <fullName evidence="1">Uncharacterized protein</fullName>
    </submittedName>
</protein>
<name>A0A0E9XHQ8_ANGAN</name>
<proteinExistence type="predicted"/>
<organism evidence="1">
    <name type="scientific">Anguilla anguilla</name>
    <name type="common">European freshwater eel</name>
    <name type="synonym">Muraena anguilla</name>
    <dbReference type="NCBI Taxonomy" id="7936"/>
    <lineage>
        <taxon>Eukaryota</taxon>
        <taxon>Metazoa</taxon>
        <taxon>Chordata</taxon>
        <taxon>Craniata</taxon>
        <taxon>Vertebrata</taxon>
        <taxon>Euteleostomi</taxon>
        <taxon>Actinopterygii</taxon>
        <taxon>Neopterygii</taxon>
        <taxon>Teleostei</taxon>
        <taxon>Anguilliformes</taxon>
        <taxon>Anguillidae</taxon>
        <taxon>Anguilla</taxon>
    </lineage>
</organism>
<dbReference type="AlphaFoldDB" id="A0A0E9XHQ8"/>
<reference evidence="1" key="1">
    <citation type="submission" date="2014-11" db="EMBL/GenBank/DDBJ databases">
        <authorList>
            <person name="Amaro Gonzalez C."/>
        </authorList>
    </citation>
    <scope>NUCLEOTIDE SEQUENCE</scope>
</reference>
<reference evidence="1" key="2">
    <citation type="journal article" date="2015" name="Fish Shellfish Immunol.">
        <title>Early steps in the European eel (Anguilla anguilla)-Vibrio vulnificus interaction in the gills: Role of the RtxA13 toxin.</title>
        <authorList>
            <person name="Callol A."/>
            <person name="Pajuelo D."/>
            <person name="Ebbesson L."/>
            <person name="Teles M."/>
            <person name="MacKenzie S."/>
            <person name="Amaro C."/>
        </authorList>
    </citation>
    <scope>NUCLEOTIDE SEQUENCE</scope>
</reference>
<sequence length="27" mass="3199">MFLSGFHLQCEIMHQHMLLPKTLWGLS</sequence>
<evidence type="ECO:0000313" key="1">
    <source>
        <dbReference type="EMBL" id="JAI02220.1"/>
    </source>
</evidence>